<proteinExistence type="predicted"/>
<name>A0A060RK10_9STRE</name>
<comment type="caution">
    <text evidence="3">The sequence shown here is derived from an EMBL/GenBank/DDBJ whole genome shotgun (WGS) entry which is preliminary data.</text>
</comment>
<dbReference type="EMBL" id="CCBC010000128">
    <property type="protein sequence ID" value="CDO17405.1"/>
    <property type="molecule type" value="Genomic_DNA"/>
</dbReference>
<dbReference type="InterPro" id="IPR041183">
    <property type="entry name" value="Cyclophilin-like"/>
</dbReference>
<dbReference type="SUPFAM" id="SSF50891">
    <property type="entry name" value="Cyclophilin-like"/>
    <property type="match status" value="1"/>
</dbReference>
<evidence type="ECO:0000313" key="3">
    <source>
        <dbReference type="EMBL" id="CDO17405.1"/>
    </source>
</evidence>
<protein>
    <submittedName>
        <fullName evidence="3">Predicted lipoprotein</fullName>
    </submittedName>
</protein>
<sequence length="158" mass="17415">MKKFRCFILVMMLLVLSACSSVQDNQQAKQTQTTTTSKTEEEKMVTATVNGETFTITLNQSQAAQEFLNLLPLTLDMRDVNGNEKYAVLNQTFTNDDKKAGTIHAGDLKLWSGDGLVLFYDDFPSSYQYTDLGTMSDSQGLAEALGAGDVTITFEVVE</sequence>
<reference evidence="3 4" key="2">
    <citation type="submission" date="2014-05" db="EMBL/GenBank/DDBJ databases">
        <title>Genome sequence of Streptococcus gallolyticus.</title>
        <authorList>
            <person name="Del Campo R."/>
        </authorList>
    </citation>
    <scope>NUCLEOTIDE SEQUENCE [LARGE SCALE GENOMIC DNA]</scope>
    <source>
        <strain evidence="3 4">LMG17956</strain>
    </source>
</reference>
<dbReference type="Gene3D" id="2.40.100.20">
    <property type="match status" value="1"/>
</dbReference>
<keyword evidence="3" id="KW-0449">Lipoprotein</keyword>
<keyword evidence="1" id="KW-0732">Signal</keyword>
<dbReference type="Pfam" id="PF18050">
    <property type="entry name" value="Cyclophil_like2"/>
    <property type="match status" value="1"/>
</dbReference>
<dbReference type="PROSITE" id="PS51257">
    <property type="entry name" value="PROKAR_LIPOPROTEIN"/>
    <property type="match status" value="1"/>
</dbReference>
<dbReference type="InterPro" id="IPR029000">
    <property type="entry name" value="Cyclophilin-like_dom_sf"/>
</dbReference>
<dbReference type="Proteomes" id="UP000027584">
    <property type="component" value="Unassembled WGS sequence"/>
</dbReference>
<evidence type="ECO:0000256" key="1">
    <source>
        <dbReference type="SAM" id="SignalP"/>
    </source>
</evidence>
<dbReference type="AlphaFoldDB" id="A0A060RK10"/>
<feature type="domain" description="Cyclophilin-like" evidence="2">
    <location>
        <begin position="48"/>
        <end position="155"/>
    </location>
</feature>
<feature type="chain" id="PRO_5039365246" evidence="1">
    <location>
        <begin position="23"/>
        <end position="158"/>
    </location>
</feature>
<accession>A0A060RK10</accession>
<organism evidence="3 4">
    <name type="scientific">Streptococcus gallolyticus</name>
    <dbReference type="NCBI Taxonomy" id="315405"/>
    <lineage>
        <taxon>Bacteria</taxon>
        <taxon>Bacillati</taxon>
        <taxon>Bacillota</taxon>
        <taxon>Bacilli</taxon>
        <taxon>Lactobacillales</taxon>
        <taxon>Streptococcaceae</taxon>
        <taxon>Streptococcus</taxon>
    </lineage>
</organism>
<evidence type="ECO:0000259" key="2">
    <source>
        <dbReference type="Pfam" id="PF18050"/>
    </source>
</evidence>
<reference evidence="3 4" key="1">
    <citation type="submission" date="2014-02" db="EMBL/GenBank/DDBJ databases">
        <authorList>
            <person name="Manrique M."/>
        </authorList>
    </citation>
    <scope>NUCLEOTIDE SEQUENCE [LARGE SCALE GENOMIC DNA]</scope>
    <source>
        <strain evidence="3 4">LMG17956</strain>
    </source>
</reference>
<gene>
    <name evidence="3" type="ORF">BN963_SGAL_00594</name>
</gene>
<feature type="signal peptide" evidence="1">
    <location>
        <begin position="1"/>
        <end position="22"/>
    </location>
</feature>
<evidence type="ECO:0000313" key="4">
    <source>
        <dbReference type="Proteomes" id="UP000027584"/>
    </source>
</evidence>